<evidence type="ECO:0000256" key="1">
    <source>
        <dbReference type="SAM" id="MobiDB-lite"/>
    </source>
</evidence>
<dbReference type="InterPro" id="IPR021190">
    <property type="entry name" value="Pept_M10A"/>
</dbReference>
<evidence type="ECO:0000256" key="2">
    <source>
        <dbReference type="SAM" id="Phobius"/>
    </source>
</evidence>
<name>A0A495FMS6_9MICC</name>
<dbReference type="Gene3D" id="3.40.390.10">
    <property type="entry name" value="Collagenase (Catalytic Domain)"/>
    <property type="match status" value="1"/>
</dbReference>
<comment type="caution">
    <text evidence="3">The sequence shown here is derived from an EMBL/GenBank/DDBJ whole genome shotgun (WGS) entry which is preliminary data.</text>
</comment>
<dbReference type="AlphaFoldDB" id="A0A495FMS6"/>
<dbReference type="Proteomes" id="UP000276055">
    <property type="component" value="Unassembled WGS sequence"/>
</dbReference>
<gene>
    <name evidence="3" type="ORF">C8D78_0627</name>
</gene>
<keyword evidence="2" id="KW-0472">Membrane</keyword>
<dbReference type="PRINTS" id="PR00138">
    <property type="entry name" value="MATRIXIN"/>
</dbReference>
<feature type="transmembrane region" description="Helical" evidence="2">
    <location>
        <begin position="85"/>
        <end position="106"/>
    </location>
</feature>
<accession>A0A495FMS6</accession>
<dbReference type="GO" id="GO:0004222">
    <property type="term" value="F:metalloendopeptidase activity"/>
    <property type="evidence" value="ECO:0007669"/>
    <property type="project" value="InterPro"/>
</dbReference>
<dbReference type="SUPFAM" id="SSF55486">
    <property type="entry name" value="Metalloproteases ('zincins'), catalytic domain"/>
    <property type="match status" value="1"/>
</dbReference>
<dbReference type="GO" id="GO:0008270">
    <property type="term" value="F:zinc ion binding"/>
    <property type="evidence" value="ECO:0007669"/>
    <property type="project" value="InterPro"/>
</dbReference>
<dbReference type="EMBL" id="RBIR01000001">
    <property type="protein sequence ID" value="RKR30302.1"/>
    <property type="molecule type" value="Genomic_DNA"/>
</dbReference>
<evidence type="ECO:0008006" key="5">
    <source>
        <dbReference type="Google" id="ProtNLM"/>
    </source>
</evidence>
<feature type="region of interest" description="Disordered" evidence="1">
    <location>
        <begin position="148"/>
        <end position="179"/>
    </location>
</feature>
<keyword evidence="2" id="KW-0812">Transmembrane</keyword>
<proteinExistence type="predicted"/>
<evidence type="ECO:0000313" key="3">
    <source>
        <dbReference type="EMBL" id="RKR30302.1"/>
    </source>
</evidence>
<evidence type="ECO:0000313" key="4">
    <source>
        <dbReference type="Proteomes" id="UP000276055"/>
    </source>
</evidence>
<dbReference type="OrthoDB" id="4297752at2"/>
<reference evidence="3 4" key="1">
    <citation type="submission" date="2018-10" db="EMBL/GenBank/DDBJ databases">
        <title>Genomic Encyclopedia of Type Strains, Phase IV (KMG-IV): sequencing the most valuable type-strain genomes for metagenomic binning, comparative biology and taxonomic classification.</title>
        <authorList>
            <person name="Goeker M."/>
        </authorList>
    </citation>
    <scope>NUCLEOTIDE SEQUENCE [LARGE SCALE GENOMIC DNA]</scope>
    <source>
        <strain evidence="3 4">DSM 25586</strain>
    </source>
</reference>
<organism evidence="3 4">
    <name type="scientific">Arthrobacter oryzae</name>
    <dbReference type="NCBI Taxonomy" id="409290"/>
    <lineage>
        <taxon>Bacteria</taxon>
        <taxon>Bacillati</taxon>
        <taxon>Actinomycetota</taxon>
        <taxon>Actinomycetes</taxon>
        <taxon>Micrococcales</taxon>
        <taxon>Micrococcaceae</taxon>
        <taxon>Arthrobacter</taxon>
    </lineage>
</organism>
<keyword evidence="2" id="KW-1133">Transmembrane helix</keyword>
<dbReference type="GO" id="GO:0006508">
    <property type="term" value="P:proteolysis"/>
    <property type="evidence" value="ECO:0007669"/>
    <property type="project" value="InterPro"/>
</dbReference>
<sequence length="389" mass="41153">MSEPDYDMFPRAAQPAKPTRIPLWKLEEMAANPAPPESWRGSATPILPGGDGTHVRTLAAIQDELRRPVPWPIRLFRALGGMLRLLFKAVAVLTAGALLCGFLLYFHGDLKPSAFLGSPAPTPATDAPVPLIYHTVPDPTKVRAPAAVPAAPAPTPTPRAAMDHPTPGREESAAPLGRPAPVVATSGSYAFTLTGKDKRPAAYDPCRPIHYVTRAANSPAAGPQLIKEAIAAVSQATGLVFINDGATTEAPAPQHKSYQPARYGDRWAPVLIAWETTAEEPRFTNYAVGTNVMGLGGSAAVSREGSEITYVSGQLELNGPALQSLIFREGPAQARAVIEHELGHVVGLDHVQDPTQLMNPRGVPGVTTYQAGDLTGLARLGRGECRPGI</sequence>
<dbReference type="InterPro" id="IPR024079">
    <property type="entry name" value="MetalloPept_cat_dom_sf"/>
</dbReference>
<dbReference type="RefSeq" id="WP_120950376.1">
    <property type="nucleotide sequence ID" value="NZ_RBIR01000001.1"/>
</dbReference>
<protein>
    <recommendedName>
        <fullName evidence="5">Matrixin</fullName>
    </recommendedName>
</protein>